<dbReference type="EMBL" id="QWIP01000016">
    <property type="protein sequence ID" value="RMY78078.1"/>
    <property type="molecule type" value="Genomic_DNA"/>
</dbReference>
<accession>A0A3M7ENC3</accession>
<evidence type="ECO:0000313" key="3">
    <source>
        <dbReference type="Proteomes" id="UP000269276"/>
    </source>
</evidence>
<dbReference type="InterPro" id="IPR002347">
    <property type="entry name" value="SDR_fam"/>
</dbReference>
<dbReference type="AlphaFoldDB" id="A0A3M7ENC3"/>
<dbReference type="VEuPathDB" id="FungiDB:BTJ68_06841"/>
<dbReference type="Pfam" id="PF00106">
    <property type="entry name" value="adh_short"/>
    <property type="match status" value="1"/>
</dbReference>
<gene>
    <name evidence="2" type="ORF">D0863_00910</name>
</gene>
<protein>
    <recommendedName>
        <fullName evidence="4">Ketoreductase (KR) domain-containing protein</fullName>
    </recommendedName>
</protein>
<comment type="caution">
    <text evidence="2">The sequence shown here is derived from an EMBL/GenBank/DDBJ whole genome shotgun (WGS) entry which is preliminary data.</text>
</comment>
<dbReference type="PANTHER" id="PTHR43157:SF22">
    <property type="entry name" value="SHORT-CHAIN DEHYDROGENASE_REDUCTASE PHMF"/>
    <property type="match status" value="1"/>
</dbReference>
<dbReference type="Gene3D" id="3.40.50.720">
    <property type="entry name" value="NAD(P)-binding Rossmann-like Domain"/>
    <property type="match status" value="1"/>
</dbReference>
<evidence type="ECO:0008006" key="4">
    <source>
        <dbReference type="Google" id="ProtNLM"/>
    </source>
</evidence>
<organism evidence="2 3">
    <name type="scientific">Hortaea werneckii</name>
    <name type="common">Black yeast</name>
    <name type="synonym">Cladosporium werneckii</name>
    <dbReference type="NCBI Taxonomy" id="91943"/>
    <lineage>
        <taxon>Eukaryota</taxon>
        <taxon>Fungi</taxon>
        <taxon>Dikarya</taxon>
        <taxon>Ascomycota</taxon>
        <taxon>Pezizomycotina</taxon>
        <taxon>Dothideomycetes</taxon>
        <taxon>Dothideomycetidae</taxon>
        <taxon>Mycosphaerellales</taxon>
        <taxon>Teratosphaeriaceae</taxon>
        <taxon>Hortaea</taxon>
    </lineage>
</organism>
<evidence type="ECO:0000256" key="1">
    <source>
        <dbReference type="ARBA" id="ARBA00023002"/>
    </source>
</evidence>
<sequence length="429" mass="48234">MQILLLSILEPATATMSGLWNLYQAKQNPPQDTEPSFSHRIILVTGSNTGVGFEAALKFVALGAQKVILGVRSTEKGEDAQAQIEERTDRSNVVEVWQLDMLDYESIKTFADRARSELERLDVAVLNAGAMFATAEYSTYGWEKTLQTNVVSTALLGLLLLSKLRDSKTHEYTPVLELVGSSLHRRFTQLEDPTDGQLLKYYSENFSRAQYGISKLFMEYVNIGLAKLARPDPAQSPDVLVISVSPGLCRSNLGRAYMRWYLWPAMMVFTHVFQRTAEEGARMYISGTHVGEEGHGRFWHEGAVVEPAPLLEGERGAQLQKQVWQEIMKTLEDDIQEPSIIEPGHEGVRGVYNDVWRAKSLAADHPVWSRWYCSRGAHEIAFSLMAFARLRTSYEQRPSKRKVSPVSSSQLLENNDLGVSATVTPRAWY</sequence>
<evidence type="ECO:0000313" key="2">
    <source>
        <dbReference type="EMBL" id="RMY78078.1"/>
    </source>
</evidence>
<dbReference type="InterPro" id="IPR036291">
    <property type="entry name" value="NAD(P)-bd_dom_sf"/>
</dbReference>
<dbReference type="OrthoDB" id="542013at2759"/>
<dbReference type="GO" id="GO:0016491">
    <property type="term" value="F:oxidoreductase activity"/>
    <property type="evidence" value="ECO:0007669"/>
    <property type="project" value="UniProtKB-KW"/>
</dbReference>
<reference evidence="2 3" key="1">
    <citation type="journal article" date="2018" name="BMC Genomics">
        <title>Genomic evidence for intraspecific hybridization in a clonal and extremely halotolerant yeast.</title>
        <authorList>
            <person name="Gostincar C."/>
            <person name="Stajich J.E."/>
            <person name="Zupancic J."/>
            <person name="Zalar P."/>
            <person name="Gunde-Cimerman N."/>
        </authorList>
    </citation>
    <scope>NUCLEOTIDE SEQUENCE [LARGE SCALE GENOMIC DNA]</scope>
    <source>
        <strain evidence="2 3">EXF-2682</strain>
    </source>
</reference>
<dbReference type="PRINTS" id="PR00081">
    <property type="entry name" value="GDHRDH"/>
</dbReference>
<dbReference type="PANTHER" id="PTHR43157">
    <property type="entry name" value="PHOSPHATIDYLINOSITOL-GLYCAN BIOSYNTHESIS CLASS F PROTEIN-RELATED"/>
    <property type="match status" value="1"/>
</dbReference>
<dbReference type="Proteomes" id="UP000269276">
    <property type="component" value="Unassembled WGS sequence"/>
</dbReference>
<proteinExistence type="predicted"/>
<name>A0A3M7ENC3_HORWE</name>
<dbReference type="SUPFAM" id="SSF51735">
    <property type="entry name" value="NAD(P)-binding Rossmann-fold domains"/>
    <property type="match status" value="1"/>
</dbReference>
<keyword evidence="1" id="KW-0560">Oxidoreductase</keyword>